<dbReference type="InterPro" id="IPR041698">
    <property type="entry name" value="Methyltransf_25"/>
</dbReference>
<feature type="region of interest" description="Disordered" evidence="1">
    <location>
        <begin position="1"/>
        <end position="20"/>
    </location>
</feature>
<dbReference type="GO" id="GO:0032259">
    <property type="term" value="P:methylation"/>
    <property type="evidence" value="ECO:0007669"/>
    <property type="project" value="UniProtKB-KW"/>
</dbReference>
<keyword evidence="3" id="KW-0808">Transferase</keyword>
<accession>A0A4P6Q0R9</accession>
<dbReference type="CDD" id="cd02440">
    <property type="entry name" value="AdoMet_MTases"/>
    <property type="match status" value="1"/>
</dbReference>
<gene>
    <name evidence="3" type="ORF">EKD16_11240</name>
</gene>
<evidence type="ECO:0000259" key="2">
    <source>
        <dbReference type="Pfam" id="PF13649"/>
    </source>
</evidence>
<proteinExistence type="predicted"/>
<dbReference type="RefSeq" id="WP_131098292.1">
    <property type="nucleotide sequence ID" value="NZ_CP036455.1"/>
</dbReference>
<dbReference type="OrthoDB" id="4484556at2"/>
<feature type="domain" description="Methyltransferase" evidence="2">
    <location>
        <begin position="66"/>
        <end position="153"/>
    </location>
</feature>
<keyword evidence="4" id="KW-1185">Reference proteome</keyword>
<keyword evidence="3" id="KW-0489">Methyltransferase</keyword>
<sequence>MGRTGAARRSAPARTADPYADALGSGRGPLFLRGADGSMLALEVERWCADVDHADTTVLRRCEGAVLDVGCGPGRMVVGLAARGQRGLGIDTHPAAVRRTRAAGGRALRRSVFDALPGEGGWPTALLLDGNIGIGGDPEDLLARMADVVAPGGLLLVEVAGEDVDERLAARICDASGRCTAPFAWARVGAAALAATASRTSWTVVETWSCGRRLFTALRRRERL</sequence>
<dbReference type="Proteomes" id="UP000292235">
    <property type="component" value="Chromosome"/>
</dbReference>
<evidence type="ECO:0000256" key="1">
    <source>
        <dbReference type="SAM" id="MobiDB-lite"/>
    </source>
</evidence>
<dbReference type="SUPFAM" id="SSF53335">
    <property type="entry name" value="S-adenosyl-L-methionine-dependent methyltransferases"/>
    <property type="match status" value="1"/>
</dbReference>
<evidence type="ECO:0000313" key="4">
    <source>
        <dbReference type="Proteomes" id="UP000292235"/>
    </source>
</evidence>
<dbReference type="KEGG" id="strr:EKD16_11240"/>
<dbReference type="Pfam" id="PF13649">
    <property type="entry name" value="Methyltransf_25"/>
    <property type="match status" value="1"/>
</dbReference>
<dbReference type="EMBL" id="CP036455">
    <property type="protein sequence ID" value="QBI54033.1"/>
    <property type="molecule type" value="Genomic_DNA"/>
</dbReference>
<dbReference type="AlphaFoldDB" id="A0A4P6Q0R9"/>
<protein>
    <submittedName>
        <fullName evidence="3">Methyltransferase domain protein</fullName>
    </submittedName>
</protein>
<name>A0A4P6Q0R9_9ACTN</name>
<dbReference type="InterPro" id="IPR029063">
    <property type="entry name" value="SAM-dependent_MTases_sf"/>
</dbReference>
<reference evidence="3 4" key="1">
    <citation type="submission" date="2019-02" db="EMBL/GenBank/DDBJ databases">
        <authorList>
            <person name="Khodamoradi S."/>
            <person name="Hahnke R.L."/>
            <person name="Kaempfer P."/>
            <person name="Schumann P."/>
            <person name="Rohde M."/>
            <person name="Steinert M."/>
            <person name="Luzhetskyy A."/>
            <person name="Wink J."/>
            <person name="Ruckert C."/>
        </authorList>
    </citation>
    <scope>NUCLEOTIDE SEQUENCE [LARGE SCALE GENOMIC DNA]</scope>
    <source>
        <strain evidence="3 4">M2</strain>
    </source>
</reference>
<organism evidence="3 4">
    <name type="scientific">Streptomonospora litoralis</name>
    <dbReference type="NCBI Taxonomy" id="2498135"/>
    <lineage>
        <taxon>Bacteria</taxon>
        <taxon>Bacillati</taxon>
        <taxon>Actinomycetota</taxon>
        <taxon>Actinomycetes</taxon>
        <taxon>Streptosporangiales</taxon>
        <taxon>Nocardiopsidaceae</taxon>
        <taxon>Streptomonospora</taxon>
    </lineage>
</organism>
<dbReference type="GO" id="GO:0008168">
    <property type="term" value="F:methyltransferase activity"/>
    <property type="evidence" value="ECO:0007669"/>
    <property type="project" value="UniProtKB-KW"/>
</dbReference>
<dbReference type="Gene3D" id="3.40.50.150">
    <property type="entry name" value="Vaccinia Virus protein VP39"/>
    <property type="match status" value="1"/>
</dbReference>
<evidence type="ECO:0000313" key="3">
    <source>
        <dbReference type="EMBL" id="QBI54033.1"/>
    </source>
</evidence>